<proteinExistence type="inferred from homology"/>
<dbReference type="PANTHER" id="PTHR47572">
    <property type="entry name" value="LIPOPROTEIN-RELATED"/>
    <property type="match status" value="1"/>
</dbReference>
<sequence length="323" mass="33894">MLSALLVGCVDTPDQPAPESLSVGGVQVAEELVQVTSPHEVTGGTLLEGPTFSADGTLHVVDVMAPAGEPKVLRIDVEDKTVQPLYTDDVSAFTSAQVSPLDGRIYLTDFLGSRIVSITQDGEDTRTHFAGQVDGRPVLADDIAFDPEGNMFVTDTTGMDGPGWVTPGRVIRIGVDGAVSVLAEDLPSPNGIVFDENDVGLWVAQYNANRIDYYQLDASRTSVLSAFPAIHVDAGASRIDSTAVDAAGNVYQAFHMKPEIAVYSRTGALVETIRIPGEGLHTATNVAILPGTTRGFITVSGAAGGFDYTFEAAARGIRQSNGG</sequence>
<dbReference type="PANTHER" id="PTHR47572:SF4">
    <property type="entry name" value="LACTONASE DRP35"/>
    <property type="match status" value="1"/>
</dbReference>
<comment type="similarity">
    <text evidence="1">Belongs to the SMP-30/CGR1 family.</text>
</comment>
<protein>
    <submittedName>
        <fullName evidence="4">SMP-30/gluconolactonase/LRE family protein</fullName>
    </submittedName>
</protein>
<name>A0ABS7HYA0_9MICO</name>
<comment type="caution">
    <text evidence="4">The sequence shown here is derived from an EMBL/GenBank/DDBJ whole genome shotgun (WGS) entry which is preliminary data.</text>
</comment>
<dbReference type="SUPFAM" id="SSF63829">
    <property type="entry name" value="Calcium-dependent phosphotriesterase"/>
    <property type="match status" value="1"/>
</dbReference>
<feature type="domain" description="SMP-30/Gluconolactonase/LRE-like region" evidence="3">
    <location>
        <begin position="48"/>
        <end position="287"/>
    </location>
</feature>
<evidence type="ECO:0000259" key="3">
    <source>
        <dbReference type="Pfam" id="PF08450"/>
    </source>
</evidence>
<dbReference type="Pfam" id="PF08450">
    <property type="entry name" value="SGL"/>
    <property type="match status" value="1"/>
</dbReference>
<dbReference type="Proteomes" id="UP000777440">
    <property type="component" value="Unassembled WGS sequence"/>
</dbReference>
<dbReference type="InterPro" id="IPR051262">
    <property type="entry name" value="SMP-30/CGR1_Lactonase"/>
</dbReference>
<evidence type="ECO:0000313" key="4">
    <source>
        <dbReference type="EMBL" id="MBW9110364.1"/>
    </source>
</evidence>
<evidence type="ECO:0000256" key="1">
    <source>
        <dbReference type="ARBA" id="ARBA00008853"/>
    </source>
</evidence>
<keyword evidence="2" id="KW-0378">Hydrolase</keyword>
<dbReference type="RefSeq" id="WP_220339690.1">
    <property type="nucleotide sequence ID" value="NZ_JAEUAX010000005.1"/>
</dbReference>
<evidence type="ECO:0000256" key="2">
    <source>
        <dbReference type="ARBA" id="ARBA00022801"/>
    </source>
</evidence>
<accession>A0ABS7HYA0</accession>
<keyword evidence="5" id="KW-1185">Reference proteome</keyword>
<reference evidence="4 5" key="1">
    <citation type="journal article" date="2021" name="MBio">
        <title>Poor Competitiveness of Bradyrhizobium in Pigeon Pea Root Colonization in Indian Soils.</title>
        <authorList>
            <person name="Chalasani D."/>
            <person name="Basu A."/>
            <person name="Pullabhotla S.V.S.R.N."/>
            <person name="Jorrin B."/>
            <person name="Neal A.L."/>
            <person name="Poole P.S."/>
            <person name="Podile A.R."/>
            <person name="Tkacz A."/>
        </authorList>
    </citation>
    <scope>NUCLEOTIDE SEQUENCE [LARGE SCALE GENOMIC DNA]</scope>
    <source>
        <strain evidence="4 5">HU12</strain>
    </source>
</reference>
<organism evidence="4 5">
    <name type="scientific">Microbacterium ureisolvens</name>
    <dbReference type="NCBI Taxonomy" id="2781186"/>
    <lineage>
        <taxon>Bacteria</taxon>
        <taxon>Bacillati</taxon>
        <taxon>Actinomycetota</taxon>
        <taxon>Actinomycetes</taxon>
        <taxon>Micrococcales</taxon>
        <taxon>Microbacteriaceae</taxon>
        <taxon>Microbacterium</taxon>
    </lineage>
</organism>
<dbReference type="InterPro" id="IPR011042">
    <property type="entry name" value="6-blade_b-propeller_TolB-like"/>
</dbReference>
<dbReference type="Gene3D" id="2.120.10.30">
    <property type="entry name" value="TolB, C-terminal domain"/>
    <property type="match status" value="1"/>
</dbReference>
<gene>
    <name evidence="4" type="ORF">JNB61_11320</name>
</gene>
<evidence type="ECO:0000313" key="5">
    <source>
        <dbReference type="Proteomes" id="UP000777440"/>
    </source>
</evidence>
<dbReference type="EMBL" id="JAEUAX010000005">
    <property type="protein sequence ID" value="MBW9110364.1"/>
    <property type="molecule type" value="Genomic_DNA"/>
</dbReference>
<dbReference type="InterPro" id="IPR013658">
    <property type="entry name" value="SGL"/>
</dbReference>